<evidence type="ECO:0000256" key="2">
    <source>
        <dbReference type="ARBA" id="ARBA00023125"/>
    </source>
</evidence>
<keyword evidence="6" id="KW-1185">Reference proteome</keyword>
<dbReference type="RefSeq" id="WP_191075449.1">
    <property type="nucleotide sequence ID" value="NZ_JACTAG010000002.1"/>
</dbReference>
<organism evidence="5 6">
    <name type="scientific">Sulfitobacter aestuariivivens</name>
    <dbReference type="NCBI Taxonomy" id="2766981"/>
    <lineage>
        <taxon>Bacteria</taxon>
        <taxon>Pseudomonadati</taxon>
        <taxon>Pseudomonadota</taxon>
        <taxon>Alphaproteobacteria</taxon>
        <taxon>Rhodobacterales</taxon>
        <taxon>Roseobacteraceae</taxon>
        <taxon>Sulfitobacter</taxon>
    </lineage>
</organism>
<keyword evidence="1" id="KW-0805">Transcription regulation</keyword>
<dbReference type="Pfam" id="PF13545">
    <property type="entry name" value="HTH_Crp_2"/>
    <property type="match status" value="1"/>
</dbReference>
<dbReference type="InterPro" id="IPR036390">
    <property type="entry name" value="WH_DNA-bd_sf"/>
</dbReference>
<dbReference type="InterPro" id="IPR000595">
    <property type="entry name" value="cNMP-bd_dom"/>
</dbReference>
<keyword evidence="2" id="KW-0238">DNA-binding</keyword>
<dbReference type="AlphaFoldDB" id="A0A927HGM9"/>
<evidence type="ECO:0000313" key="5">
    <source>
        <dbReference type="EMBL" id="MBD3664420.1"/>
    </source>
</evidence>
<reference evidence="5" key="1">
    <citation type="submission" date="2020-08" db="EMBL/GenBank/DDBJ databases">
        <title>Sulfitobacter aestuariivivens sp. nov., isolated from a tidal flat.</title>
        <authorList>
            <person name="Park S."/>
            <person name="Yoon J.-H."/>
        </authorList>
    </citation>
    <scope>NUCLEOTIDE SEQUENCE</scope>
    <source>
        <strain evidence="5">TSTF-M16</strain>
    </source>
</reference>
<dbReference type="SMART" id="SM00419">
    <property type="entry name" value="HTH_CRP"/>
    <property type="match status" value="1"/>
</dbReference>
<dbReference type="EMBL" id="JACTAG010000002">
    <property type="protein sequence ID" value="MBD3664420.1"/>
    <property type="molecule type" value="Genomic_DNA"/>
</dbReference>
<dbReference type="InterPro" id="IPR036388">
    <property type="entry name" value="WH-like_DNA-bd_sf"/>
</dbReference>
<gene>
    <name evidence="5" type="ORF">H9Q16_10840</name>
</gene>
<name>A0A927HGM9_9RHOB</name>
<dbReference type="Gene3D" id="1.10.10.10">
    <property type="entry name" value="Winged helix-like DNA-binding domain superfamily/Winged helix DNA-binding domain"/>
    <property type="match status" value="1"/>
</dbReference>
<dbReference type="Gene3D" id="2.60.120.10">
    <property type="entry name" value="Jelly Rolls"/>
    <property type="match status" value="1"/>
</dbReference>
<feature type="domain" description="HTH crp-type" evidence="4">
    <location>
        <begin position="164"/>
        <end position="238"/>
    </location>
</feature>
<protein>
    <submittedName>
        <fullName evidence="5">Crp/Fnr family transcriptional regulator</fullName>
    </submittedName>
</protein>
<dbReference type="CDD" id="cd00038">
    <property type="entry name" value="CAP_ED"/>
    <property type="match status" value="1"/>
</dbReference>
<evidence type="ECO:0000259" key="4">
    <source>
        <dbReference type="PROSITE" id="PS51063"/>
    </source>
</evidence>
<dbReference type="InterPro" id="IPR018490">
    <property type="entry name" value="cNMP-bd_dom_sf"/>
</dbReference>
<sequence>MSEDSSNLQGIVTNLQPPTASSPLVRKLGSLCLLSEEEISFLEGWQNNTIDVEAGVDFFVEGTERKTTFIMLEGWSIRYTVLSNGRRQILSYALPGDILGLHINFNAKATYSAAALSTSRLAVVDPRRILEIYQKFPILASGLSWATAREFAILGDQTVRLGRLSAKARLAHLLLELWHRLELIGNNEGNWLQLPMTQSDLADTLGLSLVHTNRSMAALRKSGLVSMTKNHIKLENIDALVQMAEFNPDHLAEFSI</sequence>
<dbReference type="InterPro" id="IPR014710">
    <property type="entry name" value="RmlC-like_jellyroll"/>
</dbReference>
<accession>A0A927HGM9</accession>
<dbReference type="GO" id="GO:0006355">
    <property type="term" value="P:regulation of DNA-templated transcription"/>
    <property type="evidence" value="ECO:0007669"/>
    <property type="project" value="InterPro"/>
</dbReference>
<dbReference type="Pfam" id="PF00027">
    <property type="entry name" value="cNMP_binding"/>
    <property type="match status" value="1"/>
</dbReference>
<comment type="caution">
    <text evidence="5">The sequence shown here is derived from an EMBL/GenBank/DDBJ whole genome shotgun (WGS) entry which is preliminary data.</text>
</comment>
<dbReference type="SUPFAM" id="SSF51206">
    <property type="entry name" value="cAMP-binding domain-like"/>
    <property type="match status" value="1"/>
</dbReference>
<keyword evidence="3" id="KW-0804">Transcription</keyword>
<dbReference type="PROSITE" id="PS51063">
    <property type="entry name" value="HTH_CRP_2"/>
    <property type="match status" value="1"/>
</dbReference>
<dbReference type="GO" id="GO:0003677">
    <property type="term" value="F:DNA binding"/>
    <property type="evidence" value="ECO:0007669"/>
    <property type="project" value="UniProtKB-KW"/>
</dbReference>
<dbReference type="SUPFAM" id="SSF46785">
    <property type="entry name" value="Winged helix' DNA-binding domain"/>
    <property type="match status" value="1"/>
</dbReference>
<evidence type="ECO:0000313" key="6">
    <source>
        <dbReference type="Proteomes" id="UP000635142"/>
    </source>
</evidence>
<evidence type="ECO:0000256" key="1">
    <source>
        <dbReference type="ARBA" id="ARBA00023015"/>
    </source>
</evidence>
<dbReference type="Proteomes" id="UP000635142">
    <property type="component" value="Unassembled WGS sequence"/>
</dbReference>
<evidence type="ECO:0000256" key="3">
    <source>
        <dbReference type="ARBA" id="ARBA00023163"/>
    </source>
</evidence>
<dbReference type="InterPro" id="IPR012318">
    <property type="entry name" value="HTH_CRP"/>
</dbReference>
<proteinExistence type="predicted"/>